<sequence length="751" mass="89562">MDQNEEFETLLEWVNDLNLLSPVSKVHSFNDGVIFSKILFQIDPECTGLDHKNEEGLNPYSDWIDRVKNLKQVYKELLYFYLNKLGKNLDPINIITLSRNNKPDLVCQFLKYLLYASMYCERKSKFVKKITRLSKKTQLSIMKIIKNLMESKNGQVTLTKKQKENENEKRKKENENTNEKELLKNIFQLKETIDQQKEELNKKTKTLKEQSKIIQQSTDKIKEMKEEKTEITKKIKSLEKENDQMYNHLKKYETKYEKLKKSHLTLGQELESKHDQELEKIMIENTRLKETEKQKLRLEYEIIELNEQLEEFKKLETLHKLYKEKIEQIPQLKDSLILLEKRNEELLSQIEQLNDQLEKNSQLQNNYEVTKDENQELKIENQHYKSSYERTKNELNEAIKSRNEGLVKYEELSRKNTLINNELIELKEQLKINNICNDNSNNPNNNNNNSSSNNNNFSMSVHWENEFLKKQLTKLQSEFDKFIKLGQMQETTENEHEDRLKQLLKNTQDSKLKVEQQLISMGKKNIQLESQLETTKSELEIIKGTLELKNQDNSSQNIIKSLEDKLIQSTNSKKILLKKLTDQEKNKENLMLQLKNSLEEKVKLNQQFQNSQNKLFETEKLVISSKNREKNAALKITEYRKSIKNCLLKIQKKEQTINHFSIKLKQSEQIKQHLEKRLLENAKKRGQIICQNKDSQYWKKKFLEKTNNLEKENQLITSSIYSLGSEILRIRNQNFNKPTQNKRKRYFYEKN</sequence>
<evidence type="ECO:0000256" key="3">
    <source>
        <dbReference type="ARBA" id="ARBA00023054"/>
    </source>
</evidence>
<dbReference type="Pfam" id="PF19047">
    <property type="entry name" value="HOOK_N"/>
    <property type="match status" value="1"/>
</dbReference>
<dbReference type="PANTHER" id="PTHR18947">
    <property type="entry name" value="HOOK PROTEINS"/>
    <property type="match status" value="1"/>
</dbReference>
<dbReference type="SUPFAM" id="SSF116907">
    <property type="entry name" value="Hook domain"/>
    <property type="match status" value="1"/>
</dbReference>
<evidence type="ECO:0000313" key="7">
    <source>
        <dbReference type="EMBL" id="KAJ6226495.1"/>
    </source>
</evidence>
<dbReference type="InterPro" id="IPR043936">
    <property type="entry name" value="HOOK_N"/>
</dbReference>
<evidence type="ECO:0000256" key="2">
    <source>
        <dbReference type="ARBA" id="ARBA00022490"/>
    </source>
</evidence>
<dbReference type="PROSITE" id="PS50021">
    <property type="entry name" value="CH"/>
    <property type="match status" value="1"/>
</dbReference>
<organism evidence="7 8">
    <name type="scientific">Anaeramoeba flamelloides</name>
    <dbReference type="NCBI Taxonomy" id="1746091"/>
    <lineage>
        <taxon>Eukaryota</taxon>
        <taxon>Metamonada</taxon>
        <taxon>Anaeramoebidae</taxon>
        <taxon>Anaeramoeba</taxon>
    </lineage>
</organism>
<reference evidence="7" key="1">
    <citation type="submission" date="2022-08" db="EMBL/GenBank/DDBJ databases">
        <title>Novel sulfate-reducing endosymbionts in the free-living metamonad Anaeramoeba.</title>
        <authorList>
            <person name="Jerlstrom-Hultqvist J."/>
            <person name="Cepicka I."/>
            <person name="Gallot-Lavallee L."/>
            <person name="Salas-Leiva D."/>
            <person name="Curtis B.A."/>
            <person name="Zahonova K."/>
            <person name="Pipaliya S."/>
            <person name="Dacks J."/>
            <person name="Roger A.J."/>
        </authorList>
    </citation>
    <scope>NUCLEOTIDE SEQUENCE</scope>
    <source>
        <strain evidence="7">Schooner1</strain>
    </source>
</reference>
<accession>A0ABQ8X1H5</accession>
<gene>
    <name evidence="7" type="ORF">M0813_10713</name>
</gene>
<keyword evidence="8" id="KW-1185">Reference proteome</keyword>
<evidence type="ECO:0000259" key="6">
    <source>
        <dbReference type="PROSITE" id="PS50021"/>
    </source>
</evidence>
<comment type="caution">
    <text evidence="7">The sequence shown here is derived from an EMBL/GenBank/DDBJ whole genome shotgun (WGS) entry which is preliminary data.</text>
</comment>
<comment type="subcellular location">
    <subcellularLocation>
        <location evidence="1">Cytoplasm</location>
    </subcellularLocation>
</comment>
<feature type="compositionally biased region" description="Basic and acidic residues" evidence="5">
    <location>
        <begin position="161"/>
        <end position="178"/>
    </location>
</feature>
<feature type="region of interest" description="Disordered" evidence="5">
    <location>
        <begin position="155"/>
        <end position="178"/>
    </location>
</feature>
<dbReference type="Gene3D" id="1.10.418.10">
    <property type="entry name" value="Calponin-like domain"/>
    <property type="match status" value="1"/>
</dbReference>
<dbReference type="PANTHER" id="PTHR18947:SF28">
    <property type="entry name" value="GIRDIN, ISOFORM A"/>
    <property type="match status" value="1"/>
</dbReference>
<dbReference type="Proteomes" id="UP001150062">
    <property type="component" value="Unassembled WGS sequence"/>
</dbReference>
<evidence type="ECO:0000256" key="5">
    <source>
        <dbReference type="SAM" id="MobiDB-lite"/>
    </source>
</evidence>
<protein>
    <submittedName>
        <fullName evidence="7">Hook protein</fullName>
    </submittedName>
</protein>
<feature type="region of interest" description="Disordered" evidence="5">
    <location>
        <begin position="437"/>
        <end position="457"/>
    </location>
</feature>
<keyword evidence="2" id="KW-0963">Cytoplasm</keyword>
<proteinExistence type="predicted"/>
<evidence type="ECO:0000313" key="8">
    <source>
        <dbReference type="Proteomes" id="UP001150062"/>
    </source>
</evidence>
<keyword evidence="3 4" id="KW-0175">Coiled coil</keyword>
<dbReference type="CDD" id="cd22211">
    <property type="entry name" value="HkD_SF"/>
    <property type="match status" value="1"/>
</dbReference>
<dbReference type="InterPro" id="IPR001715">
    <property type="entry name" value="CH_dom"/>
</dbReference>
<dbReference type="InterPro" id="IPR036872">
    <property type="entry name" value="CH_dom_sf"/>
</dbReference>
<feature type="domain" description="Calponin-homology (CH)" evidence="6">
    <location>
        <begin position="4"/>
        <end position="114"/>
    </location>
</feature>
<feature type="coiled-coil region" evidence="4">
    <location>
        <begin position="573"/>
        <end position="614"/>
    </location>
</feature>
<evidence type="ECO:0000256" key="4">
    <source>
        <dbReference type="SAM" id="Coils"/>
    </source>
</evidence>
<evidence type="ECO:0000256" key="1">
    <source>
        <dbReference type="ARBA" id="ARBA00004496"/>
    </source>
</evidence>
<name>A0ABQ8X1H5_9EUKA</name>
<dbReference type="EMBL" id="JAOAOG010000342">
    <property type="protein sequence ID" value="KAJ6226495.1"/>
    <property type="molecule type" value="Genomic_DNA"/>
</dbReference>